<accession>A0A9I9E292</accession>
<dbReference type="EnsemblPlants" id="MELO3C027571.2.1">
    <property type="protein sequence ID" value="MELO3C027571.2.1"/>
    <property type="gene ID" value="MELO3C027571.2"/>
</dbReference>
<name>A0A9I9E292_CUCME</name>
<evidence type="ECO:0000313" key="1">
    <source>
        <dbReference type="EnsemblPlants" id="MELO3C027571.2.1"/>
    </source>
</evidence>
<dbReference type="Gramene" id="MELO3C027571.2.1">
    <property type="protein sequence ID" value="MELO3C027571.2.1"/>
    <property type="gene ID" value="MELO3C027571.2"/>
</dbReference>
<protein>
    <submittedName>
        <fullName evidence="1">Uncharacterized protein</fullName>
    </submittedName>
</protein>
<dbReference type="AlphaFoldDB" id="A0A9I9E292"/>
<organism evidence="1">
    <name type="scientific">Cucumis melo</name>
    <name type="common">Muskmelon</name>
    <dbReference type="NCBI Taxonomy" id="3656"/>
    <lineage>
        <taxon>Eukaryota</taxon>
        <taxon>Viridiplantae</taxon>
        <taxon>Streptophyta</taxon>
        <taxon>Embryophyta</taxon>
        <taxon>Tracheophyta</taxon>
        <taxon>Spermatophyta</taxon>
        <taxon>Magnoliopsida</taxon>
        <taxon>eudicotyledons</taxon>
        <taxon>Gunneridae</taxon>
        <taxon>Pentapetalae</taxon>
        <taxon>rosids</taxon>
        <taxon>fabids</taxon>
        <taxon>Cucurbitales</taxon>
        <taxon>Cucurbitaceae</taxon>
        <taxon>Benincaseae</taxon>
        <taxon>Cucumis</taxon>
    </lineage>
</organism>
<sequence>MKFWINHLIMNHPMMHCLKLWVLKNMAVEYVPRKSNKVDTTQQIIDENEALRKHI</sequence>
<proteinExistence type="predicted"/>
<reference evidence="1" key="1">
    <citation type="submission" date="2023-03" db="UniProtKB">
        <authorList>
            <consortium name="EnsemblPlants"/>
        </authorList>
    </citation>
    <scope>IDENTIFICATION</scope>
</reference>